<name>Q9H358_HUMAN</name>
<proteinExistence type="evidence at transcript level"/>
<dbReference type="EMBL" id="AF132199">
    <property type="protein sequence ID" value="AAG35545.1"/>
    <property type="molecule type" value="mRNA"/>
</dbReference>
<dbReference type="AlphaFoldDB" id="Q9H358"/>
<organism evidence="1">
    <name type="scientific">Homo sapiens</name>
    <name type="common">Human</name>
    <dbReference type="NCBI Taxonomy" id="9606"/>
    <lineage>
        <taxon>Eukaryota</taxon>
        <taxon>Metazoa</taxon>
        <taxon>Chordata</taxon>
        <taxon>Craniata</taxon>
        <taxon>Vertebrata</taxon>
        <taxon>Euteleostomi</taxon>
        <taxon>Mammalia</taxon>
        <taxon>Eutheria</taxon>
        <taxon>Euarchontoglires</taxon>
        <taxon>Primates</taxon>
        <taxon>Haplorrhini</taxon>
        <taxon>Catarrhini</taxon>
        <taxon>Hominidae</taxon>
        <taxon>Homo</taxon>
    </lineage>
</organism>
<reference evidence="1" key="1">
    <citation type="submission" date="1999-03" db="EMBL/GenBank/DDBJ databases">
        <title>Functional prediction of the coding sequences of 11 new genes deduced by analysis of cDNA clones from human fetal liver.</title>
        <authorList>
            <person name="Zhang C."/>
            <person name="Yu Y."/>
            <person name="Zhang S."/>
            <person name="Zhou G."/>
            <person name="Wei H."/>
            <person name="Bi J."/>
            <person name="Dong C."/>
            <person name="Zai Y."/>
            <person name="Xu W."/>
            <person name="Gao F."/>
            <person name="Liu M."/>
            <person name="He F."/>
        </authorList>
    </citation>
    <scope>NUCLEOTIDE SEQUENCE</scope>
    <source>
        <tissue evidence="1">Liver</tissue>
    </source>
</reference>
<evidence type="ECO:0000313" key="1">
    <source>
        <dbReference type="EMBL" id="AAG35545.1"/>
    </source>
</evidence>
<accession>Q9H358</accession>
<protein>
    <submittedName>
        <fullName evidence="1">PRO1460</fullName>
    </submittedName>
</protein>
<sequence>MNRRFTLRGIRKANNNTDITILFVMKEIQILKMTYHFLITLAKIKPKRIPTIDQGVFWQGEGSHIHIVLIRGVNCIIKAL</sequence>